<dbReference type="AlphaFoldDB" id="A0A2I0HZQ8"/>
<protein>
    <submittedName>
        <fullName evidence="1">Uncharacterized protein</fullName>
    </submittedName>
</protein>
<dbReference type="Proteomes" id="UP000233551">
    <property type="component" value="Unassembled WGS sequence"/>
</dbReference>
<evidence type="ECO:0000313" key="1">
    <source>
        <dbReference type="EMBL" id="PKI37204.1"/>
    </source>
</evidence>
<organism evidence="1 2">
    <name type="scientific">Punica granatum</name>
    <name type="common">Pomegranate</name>
    <dbReference type="NCBI Taxonomy" id="22663"/>
    <lineage>
        <taxon>Eukaryota</taxon>
        <taxon>Viridiplantae</taxon>
        <taxon>Streptophyta</taxon>
        <taxon>Embryophyta</taxon>
        <taxon>Tracheophyta</taxon>
        <taxon>Spermatophyta</taxon>
        <taxon>Magnoliopsida</taxon>
        <taxon>eudicotyledons</taxon>
        <taxon>Gunneridae</taxon>
        <taxon>Pentapetalae</taxon>
        <taxon>rosids</taxon>
        <taxon>malvids</taxon>
        <taxon>Myrtales</taxon>
        <taxon>Lythraceae</taxon>
        <taxon>Punica</taxon>
    </lineage>
</organism>
<gene>
    <name evidence="1" type="ORF">CRG98_042395</name>
</gene>
<dbReference type="EMBL" id="PGOL01004515">
    <property type="protein sequence ID" value="PKI37204.1"/>
    <property type="molecule type" value="Genomic_DNA"/>
</dbReference>
<accession>A0A2I0HZQ8</accession>
<proteinExistence type="predicted"/>
<keyword evidence="2" id="KW-1185">Reference proteome</keyword>
<comment type="caution">
    <text evidence="1">The sequence shown here is derived from an EMBL/GenBank/DDBJ whole genome shotgun (WGS) entry which is preliminary data.</text>
</comment>
<sequence>MSGTRFEVKKFDGIYDFELCRIEIKALLVEHDLQAVLEGESKPPVTLSLDEKIVMGVTNIDIKIKGRNHALLLLSIMSETYERFVITMLYGRMSITLEDVKAALNSKELLKKVIGFQGSDGEGPIMKGKIDCRRQNQEGGRTLMTDQTCDIDETGRVGIEMCDGSECKSTSQVKVEPCAKATSWKKVEFGDLRALEPQFVVIENVSTRRFEGGNIIYGSSRTRERQGKQSKPLKKIGLGELVVFENPEVASKSTCLVVSESSAKISTKPGTFKKLMGGLDSSGAHKNGGGAHRAEFVKAVMEQSSI</sequence>
<evidence type="ECO:0000313" key="2">
    <source>
        <dbReference type="Proteomes" id="UP000233551"/>
    </source>
</evidence>
<reference evidence="1 2" key="1">
    <citation type="submission" date="2017-11" db="EMBL/GenBank/DDBJ databases">
        <title>De-novo sequencing of pomegranate (Punica granatum L.) genome.</title>
        <authorList>
            <person name="Akparov Z."/>
            <person name="Amiraslanov A."/>
            <person name="Hajiyeva S."/>
            <person name="Abbasov M."/>
            <person name="Kaur K."/>
            <person name="Hamwieh A."/>
            <person name="Solovyev V."/>
            <person name="Salamov A."/>
            <person name="Braich B."/>
            <person name="Kosarev P."/>
            <person name="Mahmoud A."/>
            <person name="Hajiyev E."/>
            <person name="Babayeva S."/>
            <person name="Izzatullayeva V."/>
            <person name="Mammadov A."/>
            <person name="Mammadov A."/>
            <person name="Sharifova S."/>
            <person name="Ojaghi J."/>
            <person name="Eynullazada K."/>
            <person name="Bayramov B."/>
            <person name="Abdulazimova A."/>
            <person name="Shahmuradov I."/>
        </authorList>
    </citation>
    <scope>NUCLEOTIDE SEQUENCE [LARGE SCALE GENOMIC DNA]</scope>
    <source>
        <strain evidence="2">cv. AG2017</strain>
        <tissue evidence="1">Leaf</tissue>
    </source>
</reference>
<name>A0A2I0HZQ8_PUNGR</name>